<dbReference type="GO" id="GO:0005886">
    <property type="term" value="C:plasma membrane"/>
    <property type="evidence" value="ECO:0007669"/>
    <property type="project" value="UniProtKB-SubCell"/>
</dbReference>
<dbReference type="SUPFAM" id="SSF52540">
    <property type="entry name" value="P-loop containing nucleoside triphosphate hydrolases"/>
    <property type="match status" value="2"/>
</dbReference>
<evidence type="ECO:0000313" key="13">
    <source>
        <dbReference type="Proteomes" id="UP000054683"/>
    </source>
</evidence>
<dbReference type="GO" id="GO:0016887">
    <property type="term" value="F:ATP hydrolysis activity"/>
    <property type="evidence" value="ECO:0007669"/>
    <property type="project" value="InterPro"/>
</dbReference>
<evidence type="ECO:0000256" key="6">
    <source>
        <dbReference type="ARBA" id="ARBA00022737"/>
    </source>
</evidence>
<dbReference type="Proteomes" id="UP000054683">
    <property type="component" value="Unassembled WGS sequence"/>
</dbReference>
<dbReference type="Gene3D" id="3.40.50.300">
    <property type="entry name" value="P-loop containing nucleotide triphosphate hydrolases"/>
    <property type="match status" value="2"/>
</dbReference>
<dbReference type="FunFam" id="3.40.50.300:FF:000127">
    <property type="entry name" value="Ribose import ATP-binding protein RbsA"/>
    <property type="match status" value="1"/>
</dbReference>
<keyword evidence="3" id="KW-1003">Cell membrane</keyword>
<dbReference type="SMART" id="SM00382">
    <property type="entry name" value="AAA"/>
    <property type="match status" value="2"/>
</dbReference>
<dbReference type="Pfam" id="PF00005">
    <property type="entry name" value="ABC_tran"/>
    <property type="match status" value="2"/>
</dbReference>
<dbReference type="OrthoDB" id="9776369at2"/>
<evidence type="ECO:0000256" key="3">
    <source>
        <dbReference type="ARBA" id="ARBA00022475"/>
    </source>
</evidence>
<keyword evidence="4" id="KW-0997">Cell inner membrane</keyword>
<dbReference type="InterPro" id="IPR017871">
    <property type="entry name" value="ABC_transporter-like_CS"/>
</dbReference>
<sequence>MNDVLVAVRGITKIFPGTTALSDVSFDVRAGEVHVLLGENGAGKSTLMKILSGIYEPTSGAIAAGGNEYSKLSPALSAQLGICLIYQELSVIDYLSIEENLFVGRIPTVRRFGIPVVDRKRMHNKAREVLARVGLARDPRTLVGDLGISEKQQVEIAKALASEARLIIMDEPTSSLTDTEVAKLFAVIGDLKRDGVGVAYISHKLKEIPIIGDRVTVLKDGKYVGTYDAKTTSTDRLVALMVGREIVHGRPGGVDAKNAEVVFSVDHLSSRDGWVRDVSFNVHRGEIFGFAGLMGSGRSELMETIFGVRRKSAGLMTLNGCEITIDSPYQAVKQGLAFVTEDRRATGFFHNLNIEENIFVVPALRSTRRALSLGLIDRAQQREFGLSYKERLRIRCASSTQNITELSGGNQQKAIIAKWLAAKSDLFIFDEPTRGIDIGAKAEIYSIMRALANEGKAILMVSSELPELIAVCDRIAVYKDGTVATTLANADATEESIMQVATS</sequence>
<dbReference type="InterPro" id="IPR027417">
    <property type="entry name" value="P-loop_NTPase"/>
</dbReference>
<feature type="domain" description="ABC transporter" evidence="11">
    <location>
        <begin position="6"/>
        <end position="245"/>
    </location>
</feature>
<protein>
    <submittedName>
        <fullName evidence="12">ABC transporter</fullName>
    </submittedName>
</protein>
<gene>
    <name evidence="12" type="ORF">AWB69_01271</name>
</gene>
<dbReference type="EMBL" id="FCOK02000005">
    <property type="protein sequence ID" value="SAL19916.1"/>
    <property type="molecule type" value="Genomic_DNA"/>
</dbReference>
<dbReference type="InterPro" id="IPR003439">
    <property type="entry name" value="ABC_transporter-like_ATP-bd"/>
</dbReference>
<dbReference type="CDD" id="cd03216">
    <property type="entry name" value="ABC_Carb_Monos_I"/>
    <property type="match status" value="1"/>
</dbReference>
<evidence type="ECO:0000256" key="8">
    <source>
        <dbReference type="ARBA" id="ARBA00022840"/>
    </source>
</evidence>
<keyword evidence="10" id="KW-0472">Membrane</keyword>
<dbReference type="CDD" id="cd03215">
    <property type="entry name" value="ABC_Carb_Monos_II"/>
    <property type="match status" value="1"/>
</dbReference>
<keyword evidence="8" id="KW-0067">ATP-binding</keyword>
<dbReference type="AlphaFoldDB" id="A0A158FJ22"/>
<keyword evidence="5" id="KW-0762">Sugar transport</keyword>
<dbReference type="PANTHER" id="PTHR43790:SF3">
    <property type="entry name" value="D-ALLOSE IMPORT ATP-BINDING PROTEIN ALSA-RELATED"/>
    <property type="match status" value="1"/>
</dbReference>
<dbReference type="GO" id="GO:0005524">
    <property type="term" value="F:ATP binding"/>
    <property type="evidence" value="ECO:0007669"/>
    <property type="project" value="UniProtKB-KW"/>
</dbReference>
<keyword evidence="6" id="KW-0677">Repeat</keyword>
<dbReference type="InterPro" id="IPR003593">
    <property type="entry name" value="AAA+_ATPase"/>
</dbReference>
<keyword evidence="7" id="KW-0547">Nucleotide-binding</keyword>
<evidence type="ECO:0000256" key="10">
    <source>
        <dbReference type="ARBA" id="ARBA00023136"/>
    </source>
</evidence>
<dbReference type="PANTHER" id="PTHR43790">
    <property type="entry name" value="CARBOHYDRATE TRANSPORT ATP-BINDING PROTEIN MG119-RELATED"/>
    <property type="match status" value="1"/>
</dbReference>
<comment type="subcellular location">
    <subcellularLocation>
        <location evidence="1">Cell membrane</location>
        <topology evidence="1">Peripheral membrane protein</topology>
    </subcellularLocation>
</comment>
<proteinExistence type="predicted"/>
<name>A0A158FJ22_9BURK</name>
<feature type="domain" description="ABC transporter" evidence="11">
    <location>
        <begin position="256"/>
        <end position="500"/>
    </location>
</feature>
<dbReference type="PROSITE" id="PS50893">
    <property type="entry name" value="ABC_TRANSPORTER_2"/>
    <property type="match status" value="2"/>
</dbReference>
<evidence type="ECO:0000256" key="5">
    <source>
        <dbReference type="ARBA" id="ARBA00022597"/>
    </source>
</evidence>
<evidence type="ECO:0000256" key="2">
    <source>
        <dbReference type="ARBA" id="ARBA00022448"/>
    </source>
</evidence>
<dbReference type="InterPro" id="IPR050107">
    <property type="entry name" value="ABC_carbohydrate_import_ATPase"/>
</dbReference>
<evidence type="ECO:0000256" key="9">
    <source>
        <dbReference type="ARBA" id="ARBA00022967"/>
    </source>
</evidence>
<evidence type="ECO:0000256" key="1">
    <source>
        <dbReference type="ARBA" id="ARBA00004202"/>
    </source>
</evidence>
<keyword evidence="9" id="KW-1278">Translocase</keyword>
<organism evidence="12 13">
    <name type="scientific">Caballeronia udeis</name>
    <dbReference type="NCBI Taxonomy" id="1232866"/>
    <lineage>
        <taxon>Bacteria</taxon>
        <taxon>Pseudomonadati</taxon>
        <taxon>Pseudomonadota</taxon>
        <taxon>Betaproteobacteria</taxon>
        <taxon>Burkholderiales</taxon>
        <taxon>Burkholderiaceae</taxon>
        <taxon>Caballeronia</taxon>
    </lineage>
</organism>
<evidence type="ECO:0000256" key="7">
    <source>
        <dbReference type="ARBA" id="ARBA00022741"/>
    </source>
</evidence>
<evidence type="ECO:0000259" key="11">
    <source>
        <dbReference type="PROSITE" id="PS50893"/>
    </source>
</evidence>
<accession>A0A158FJ22</accession>
<evidence type="ECO:0000256" key="4">
    <source>
        <dbReference type="ARBA" id="ARBA00022519"/>
    </source>
</evidence>
<dbReference type="RefSeq" id="WP_062083281.1">
    <property type="nucleotide sequence ID" value="NZ_FCOK02000005.1"/>
</dbReference>
<dbReference type="PROSITE" id="PS00211">
    <property type="entry name" value="ABC_TRANSPORTER_1"/>
    <property type="match status" value="1"/>
</dbReference>
<evidence type="ECO:0000313" key="12">
    <source>
        <dbReference type="EMBL" id="SAL19916.1"/>
    </source>
</evidence>
<reference evidence="12 13" key="1">
    <citation type="submission" date="2016-01" db="EMBL/GenBank/DDBJ databases">
        <authorList>
            <person name="Oliw E.H."/>
        </authorList>
    </citation>
    <scope>NUCLEOTIDE SEQUENCE [LARGE SCALE GENOMIC DNA]</scope>
    <source>
        <strain evidence="12">LMG 27134</strain>
    </source>
</reference>
<keyword evidence="2" id="KW-0813">Transport</keyword>